<dbReference type="Proteomes" id="UP000785679">
    <property type="component" value="Unassembled WGS sequence"/>
</dbReference>
<sequence>MFWYMLAMGALNQITDMRRACGLSTSMSDRMTPNQIVRRLAIQGAGYSLSLNARGSLLKWICSIFVSTHRGKHYEGQKILHETMRASFLFLAIVRAPVCATQSEWAETEATFITVEDLGKDGYAFTIEYQAPESTAVNAEGKHIRGPIQKHEILEKNNQLCFKR</sequence>
<organism evidence="1 2">
    <name type="scientific">Halteria grandinella</name>
    <dbReference type="NCBI Taxonomy" id="5974"/>
    <lineage>
        <taxon>Eukaryota</taxon>
        <taxon>Sar</taxon>
        <taxon>Alveolata</taxon>
        <taxon>Ciliophora</taxon>
        <taxon>Intramacronucleata</taxon>
        <taxon>Spirotrichea</taxon>
        <taxon>Stichotrichia</taxon>
        <taxon>Sporadotrichida</taxon>
        <taxon>Halteriidae</taxon>
        <taxon>Halteria</taxon>
    </lineage>
</organism>
<evidence type="ECO:0000313" key="2">
    <source>
        <dbReference type="Proteomes" id="UP000785679"/>
    </source>
</evidence>
<dbReference type="AlphaFoldDB" id="A0A8J8NAZ5"/>
<gene>
    <name evidence="1" type="ORF">FGO68_gene11727</name>
</gene>
<comment type="caution">
    <text evidence="1">The sequence shown here is derived from an EMBL/GenBank/DDBJ whole genome shotgun (WGS) entry which is preliminary data.</text>
</comment>
<dbReference type="EMBL" id="RRYP01029743">
    <property type="protein sequence ID" value="TNV71626.1"/>
    <property type="molecule type" value="Genomic_DNA"/>
</dbReference>
<reference evidence="1" key="1">
    <citation type="submission" date="2019-06" db="EMBL/GenBank/DDBJ databases">
        <authorList>
            <person name="Zheng W."/>
        </authorList>
    </citation>
    <scope>NUCLEOTIDE SEQUENCE</scope>
    <source>
        <strain evidence="1">QDHG01</strain>
    </source>
</reference>
<evidence type="ECO:0000313" key="1">
    <source>
        <dbReference type="EMBL" id="TNV71626.1"/>
    </source>
</evidence>
<name>A0A8J8NAZ5_HALGN</name>
<proteinExistence type="predicted"/>
<accession>A0A8J8NAZ5</accession>
<protein>
    <submittedName>
        <fullName evidence="1">Uncharacterized protein</fullName>
    </submittedName>
</protein>
<keyword evidence="2" id="KW-1185">Reference proteome</keyword>